<dbReference type="EMBL" id="MDHN01000025">
    <property type="protein sequence ID" value="OFC70716.1"/>
    <property type="molecule type" value="Genomic_DNA"/>
</dbReference>
<dbReference type="PANTHER" id="PTHR30441">
    <property type="entry name" value="DUF748 DOMAIN-CONTAINING PROTEIN"/>
    <property type="match status" value="1"/>
</dbReference>
<dbReference type="NCBIfam" id="TIGR03545">
    <property type="entry name" value="TIGR03545 family protein"/>
    <property type="match status" value="1"/>
</dbReference>
<reference evidence="1 2" key="1">
    <citation type="submission" date="2016-08" db="EMBL/GenBank/DDBJ databases">
        <authorList>
            <person name="Seilhamer J.J."/>
        </authorList>
    </citation>
    <scope>NUCLEOTIDE SEQUENCE [LARGE SCALE GENOMIC DNA]</scope>
    <source>
        <strain evidence="1 2">KCTC 42603</strain>
    </source>
</reference>
<dbReference type="InterPro" id="IPR019934">
    <property type="entry name" value="CHP03545"/>
</dbReference>
<dbReference type="GO" id="GO:0090313">
    <property type="term" value="P:regulation of protein targeting to membrane"/>
    <property type="evidence" value="ECO:0007669"/>
    <property type="project" value="TreeGrafter"/>
</dbReference>
<proteinExistence type="predicted"/>
<gene>
    <name evidence="1" type="ORF">BFC18_11915</name>
</gene>
<sequence>MKKRYIPLVVLLLVAVGYWLFANTIIKSILEDQLSQSYGAEVNIGSFNHSLFPTTVTIEDIQLTNPTAPMRNQVVVGKAFGDVALMPLLSKEVIVNKLQVLDVEFDQPRSSEGKVLRQPTQSLTFDEIKQKAKEAIPTVDELIERNPLKTTAAVAQAKQTYETYSEELKTSYQALPDKSRIEEYKTQVEALKEMDFKNPQALVEAQSKLKTLKEQISADRALITDFTDNAKNARTALSDSLQQLKAAPKQDYQLMKGIIAGDEAAMQQVTQLVFGDKAAEYTQYLMSAVQIVLPLIQGEPQTDDTPATELPAILVKEAEVAVKYKDETIGSVWKNITNTHPVFGEPTTFTISAAGELLKQFESSGQFWIDEKGVDASQQWSLAGVNLANVPMVNSEKLSAALEKALVTTSGQFSINDNLLNGSGDIDLASLVIEAAGTNKLTTAIANALNQLKTLDMKLNLSGTLSNPDFAISSDLDNKLAQAAISELTASQQDKLDEVMLRLNGMVGGVQTETQGQLVNVESMLSAAQGDSSQLESLLKTQLNSVIDQQKNKLFDKLKSKLGQ</sequence>
<comment type="caution">
    <text evidence="1">The sequence shown here is derived from an EMBL/GenBank/DDBJ whole genome shotgun (WGS) entry which is preliminary data.</text>
</comment>
<dbReference type="RefSeq" id="WP_070125542.1">
    <property type="nucleotide sequence ID" value="NZ_MDHN01000025.1"/>
</dbReference>
<evidence type="ECO:0000313" key="2">
    <source>
        <dbReference type="Proteomes" id="UP000175691"/>
    </source>
</evidence>
<evidence type="ECO:0000313" key="1">
    <source>
        <dbReference type="EMBL" id="OFC70716.1"/>
    </source>
</evidence>
<dbReference type="InterPro" id="IPR052894">
    <property type="entry name" value="AsmA-related"/>
</dbReference>
<dbReference type="PANTHER" id="PTHR30441:SF8">
    <property type="entry name" value="DUF748 DOMAIN-CONTAINING PROTEIN"/>
    <property type="match status" value="1"/>
</dbReference>
<organism evidence="1 2">
    <name type="scientific">Alteromonas confluentis</name>
    <dbReference type="NCBI Taxonomy" id="1656094"/>
    <lineage>
        <taxon>Bacteria</taxon>
        <taxon>Pseudomonadati</taxon>
        <taxon>Pseudomonadota</taxon>
        <taxon>Gammaproteobacteria</taxon>
        <taxon>Alteromonadales</taxon>
        <taxon>Alteromonadaceae</taxon>
        <taxon>Alteromonas/Salinimonas group</taxon>
        <taxon>Alteromonas</taxon>
    </lineage>
</organism>
<dbReference type="STRING" id="1656094.BFC18_11915"/>
<dbReference type="Proteomes" id="UP000175691">
    <property type="component" value="Unassembled WGS sequence"/>
</dbReference>
<dbReference type="GO" id="GO:0005886">
    <property type="term" value="C:plasma membrane"/>
    <property type="evidence" value="ECO:0007669"/>
    <property type="project" value="TreeGrafter"/>
</dbReference>
<accession>A0A1E7ZB18</accession>
<protein>
    <submittedName>
        <fullName evidence="1">TIGR03545 family protein</fullName>
    </submittedName>
</protein>
<dbReference type="AlphaFoldDB" id="A0A1E7ZB18"/>
<keyword evidence="2" id="KW-1185">Reference proteome</keyword>
<dbReference type="OrthoDB" id="5752177at2"/>
<name>A0A1E7ZB18_9ALTE</name>